<dbReference type="Proteomes" id="UP000050741">
    <property type="component" value="Unassembled WGS sequence"/>
</dbReference>
<feature type="compositionally biased region" description="Low complexity" evidence="1">
    <location>
        <begin position="60"/>
        <end position="76"/>
    </location>
</feature>
<evidence type="ECO:0000313" key="2">
    <source>
        <dbReference type="Proteomes" id="UP000050741"/>
    </source>
</evidence>
<reference evidence="3" key="3">
    <citation type="submission" date="2016-06" db="UniProtKB">
        <authorList>
            <consortium name="WormBaseParasite"/>
        </authorList>
    </citation>
    <scope>IDENTIFICATION</scope>
</reference>
<proteinExistence type="predicted"/>
<sequence>MRQSPTIMTTAVVENGGGVDGASPSRRVAKDELNRAYQIMLHQRRDAVSGMSGDEAMLKSSTSKSPNTGTTTTTSASVVVIVEGGKQHTENFYGNGQQQKADDKCAAQKSRGLKKEPAKKWTSALRVVAAMTRFKNVPKVGTNL</sequence>
<name>A0A183CGS2_GLOPA</name>
<organism evidence="2 3">
    <name type="scientific">Globodera pallida</name>
    <name type="common">Potato cyst nematode worm</name>
    <name type="synonym">Heterodera pallida</name>
    <dbReference type="NCBI Taxonomy" id="36090"/>
    <lineage>
        <taxon>Eukaryota</taxon>
        <taxon>Metazoa</taxon>
        <taxon>Ecdysozoa</taxon>
        <taxon>Nematoda</taxon>
        <taxon>Chromadorea</taxon>
        <taxon>Rhabditida</taxon>
        <taxon>Tylenchina</taxon>
        <taxon>Tylenchomorpha</taxon>
        <taxon>Tylenchoidea</taxon>
        <taxon>Heteroderidae</taxon>
        <taxon>Heteroderinae</taxon>
        <taxon>Globodera</taxon>
    </lineage>
</organism>
<feature type="region of interest" description="Disordered" evidence="1">
    <location>
        <begin position="44"/>
        <end position="76"/>
    </location>
</feature>
<dbReference type="AlphaFoldDB" id="A0A183CGS2"/>
<reference evidence="2" key="1">
    <citation type="submission" date="2013-12" db="EMBL/GenBank/DDBJ databases">
        <authorList>
            <person name="Aslett M."/>
        </authorList>
    </citation>
    <scope>NUCLEOTIDE SEQUENCE [LARGE SCALE GENOMIC DNA]</scope>
    <source>
        <strain evidence="2">Lindley</strain>
    </source>
</reference>
<dbReference type="WBParaSite" id="GPLIN_001207700">
    <property type="protein sequence ID" value="GPLIN_001207700"/>
    <property type="gene ID" value="GPLIN_001207700"/>
</dbReference>
<reference evidence="2" key="2">
    <citation type="submission" date="2014-05" db="EMBL/GenBank/DDBJ databases">
        <title>The genome and life-stage specific transcriptomes of Globodera pallida elucidate key aspects of plant parasitism by a cyst nematode.</title>
        <authorList>
            <person name="Cotton J.A."/>
            <person name="Lilley C.J."/>
            <person name="Jones L.M."/>
            <person name="Kikuchi T."/>
            <person name="Reid A.J."/>
            <person name="Thorpe P."/>
            <person name="Tsai I.J."/>
            <person name="Beasley H."/>
            <person name="Blok V."/>
            <person name="Cock P.J.A."/>
            <person name="Van den Akker S.E."/>
            <person name="Holroyd N."/>
            <person name="Hunt M."/>
            <person name="Mantelin S."/>
            <person name="Naghra H."/>
            <person name="Pain A."/>
            <person name="Palomares-Rius J.E."/>
            <person name="Zarowiecki M."/>
            <person name="Berriman M."/>
            <person name="Jones J.T."/>
            <person name="Urwin P.E."/>
        </authorList>
    </citation>
    <scope>NUCLEOTIDE SEQUENCE [LARGE SCALE GENOMIC DNA]</scope>
    <source>
        <strain evidence="2">Lindley</strain>
    </source>
</reference>
<protein>
    <submittedName>
        <fullName evidence="3">Uncharacterized protein</fullName>
    </submittedName>
</protein>
<evidence type="ECO:0000313" key="3">
    <source>
        <dbReference type="WBParaSite" id="GPLIN_001207700"/>
    </source>
</evidence>
<evidence type="ECO:0000256" key="1">
    <source>
        <dbReference type="SAM" id="MobiDB-lite"/>
    </source>
</evidence>
<accession>A0A183CGS2</accession>
<feature type="region of interest" description="Disordered" evidence="1">
    <location>
        <begin position="89"/>
        <end position="117"/>
    </location>
</feature>
<keyword evidence="2" id="KW-1185">Reference proteome</keyword>